<dbReference type="InterPro" id="IPR014820">
    <property type="entry name" value="PriCT_1"/>
</dbReference>
<dbReference type="CDD" id="cd04859">
    <property type="entry name" value="Prim_Pol"/>
    <property type="match status" value="1"/>
</dbReference>
<dbReference type="RefSeq" id="WP_147000446.1">
    <property type="nucleotide sequence ID" value="NZ_CP042374.1"/>
</dbReference>
<dbReference type="GeneID" id="61187153"/>
<feature type="domain" description="Primase C-terminal 1" evidence="1">
    <location>
        <begin position="223"/>
        <end position="288"/>
    </location>
</feature>
<dbReference type="EMBL" id="CP042374">
    <property type="protein sequence ID" value="QEA33576.1"/>
    <property type="molecule type" value="Genomic_DNA"/>
</dbReference>
<dbReference type="Pfam" id="PF08708">
    <property type="entry name" value="PriCT_1"/>
    <property type="match status" value="1"/>
</dbReference>
<accession>A0AAE6M4B7</accession>
<dbReference type="SMART" id="SM00942">
    <property type="entry name" value="PriCT_1"/>
    <property type="match status" value="1"/>
</dbReference>
<name>A0AAE6M4B7_LEUCA</name>
<evidence type="ECO:0000259" key="2">
    <source>
        <dbReference type="SMART" id="SM00943"/>
    </source>
</evidence>
<dbReference type="Pfam" id="PF09250">
    <property type="entry name" value="Prim-Pol"/>
    <property type="match status" value="1"/>
</dbReference>
<reference evidence="3 4" key="1">
    <citation type="submission" date="2019-06" db="EMBL/GenBank/DDBJ databases">
        <title>Genome analyses of bacteria isolated from kimchi.</title>
        <authorList>
            <person name="Lee S."/>
            <person name="Ahn S."/>
            <person name="Roh S."/>
        </authorList>
    </citation>
    <scope>NUCLEOTIDE SEQUENCE [LARGE SCALE GENOMIC DNA]</scope>
    <source>
        <strain evidence="3 4">CBA3620</strain>
    </source>
</reference>
<dbReference type="SUPFAM" id="SSF56747">
    <property type="entry name" value="Prim-pol domain"/>
    <property type="match status" value="1"/>
</dbReference>
<evidence type="ECO:0000259" key="1">
    <source>
        <dbReference type="SMART" id="SM00942"/>
    </source>
</evidence>
<dbReference type="AlphaFoldDB" id="A0AAE6M4B7"/>
<gene>
    <name evidence="3" type="ORF">FGL89_05290</name>
</gene>
<dbReference type="SMART" id="SM00943">
    <property type="entry name" value="Prim-Pol"/>
    <property type="match status" value="1"/>
</dbReference>
<sequence length="294" mass="32784">MIEVTKKALNTSLTANVQGTNKNIINSNYIIKSHELIQQGFAVYLLSQGTNTPYKGSRGHLDATNDVHELTDMFLKYGANSNIGIILKDTGLVVLDVDRHTPNKNGLTSLKKAGITPNFDNEVMEKTPRNGFHVFYYIPKGFDIDKINHNPLPGVEIITDKITVAPSIKLVDGGGIGYQHFGKKFINANLMPDWLIELVSNVATSGNTQNGRIPKYSVKERWQMVLDGFTEGERNNMCVSLSGYLLRINVDPNIAYAIVKKVNESSDVPLADKEVETIYRSAYQREKQRRLGGR</sequence>
<evidence type="ECO:0000313" key="4">
    <source>
        <dbReference type="Proteomes" id="UP000321332"/>
    </source>
</evidence>
<proteinExistence type="predicted"/>
<dbReference type="InterPro" id="IPR015330">
    <property type="entry name" value="DNA_primase/pol_bifunc_N"/>
</dbReference>
<evidence type="ECO:0000313" key="3">
    <source>
        <dbReference type="EMBL" id="QEA33576.1"/>
    </source>
</evidence>
<protein>
    <submittedName>
        <fullName evidence="3">DNA primase</fullName>
    </submittedName>
</protein>
<feature type="domain" description="DNA primase/polymerase bifunctional N-terminal" evidence="2">
    <location>
        <begin position="33"/>
        <end position="195"/>
    </location>
</feature>
<organism evidence="3 4">
    <name type="scientific">Leuconostoc carnosum</name>
    <dbReference type="NCBI Taxonomy" id="1252"/>
    <lineage>
        <taxon>Bacteria</taxon>
        <taxon>Bacillati</taxon>
        <taxon>Bacillota</taxon>
        <taxon>Bacilli</taxon>
        <taxon>Lactobacillales</taxon>
        <taxon>Lactobacillaceae</taxon>
        <taxon>Leuconostoc</taxon>
    </lineage>
</organism>
<dbReference type="Proteomes" id="UP000321332">
    <property type="component" value="Chromosome"/>
</dbReference>